<gene>
    <name evidence="2" type="ORF">OJ996_02415</name>
</gene>
<evidence type="ECO:0000313" key="3">
    <source>
        <dbReference type="Proteomes" id="UP001165653"/>
    </source>
</evidence>
<sequence>MGTHTGKIGFFRRVRKPGRHRGSMLVEATLAMAMLSTIGLILLKLSLNVTTPRQWTLQQAITDSYLTIEKATAQRQSFENIIGPTSLWPLDPVTTTVEFGKLPGGTPITGTITRQRTPGPDNANAANNPTGMRVWHLQSVARYTVGRRSYIKSRTVVRSQ</sequence>
<proteinExistence type="predicted"/>
<feature type="transmembrane region" description="Helical" evidence="1">
    <location>
        <begin position="22"/>
        <end position="43"/>
    </location>
</feature>
<comment type="caution">
    <text evidence="2">The sequence shown here is derived from an EMBL/GenBank/DDBJ whole genome shotgun (WGS) entry which is preliminary data.</text>
</comment>
<keyword evidence="3" id="KW-1185">Reference proteome</keyword>
<organism evidence="2 3">
    <name type="scientific">Luteolibacter rhizosphaerae</name>
    <dbReference type="NCBI Taxonomy" id="2989719"/>
    <lineage>
        <taxon>Bacteria</taxon>
        <taxon>Pseudomonadati</taxon>
        <taxon>Verrucomicrobiota</taxon>
        <taxon>Verrucomicrobiia</taxon>
        <taxon>Verrucomicrobiales</taxon>
        <taxon>Verrucomicrobiaceae</taxon>
        <taxon>Luteolibacter</taxon>
    </lineage>
</organism>
<evidence type="ECO:0000313" key="2">
    <source>
        <dbReference type="EMBL" id="MCW1912408.1"/>
    </source>
</evidence>
<keyword evidence="1" id="KW-0472">Membrane</keyword>
<evidence type="ECO:0000256" key="1">
    <source>
        <dbReference type="SAM" id="Phobius"/>
    </source>
</evidence>
<reference evidence="2" key="1">
    <citation type="submission" date="2022-10" db="EMBL/GenBank/DDBJ databases">
        <title>Luteolibacter sp. GHJ8, whole genome shotgun sequencing project.</title>
        <authorList>
            <person name="Zhao G."/>
            <person name="Shen L."/>
        </authorList>
    </citation>
    <scope>NUCLEOTIDE SEQUENCE</scope>
    <source>
        <strain evidence="2">GHJ8</strain>
    </source>
</reference>
<dbReference type="Proteomes" id="UP001165653">
    <property type="component" value="Unassembled WGS sequence"/>
</dbReference>
<accession>A0ABT3FXW8</accession>
<protein>
    <recommendedName>
        <fullName evidence="4">Type II secretion system protein</fullName>
    </recommendedName>
</protein>
<dbReference type="EMBL" id="JAPDDR010000001">
    <property type="protein sequence ID" value="MCW1912408.1"/>
    <property type="molecule type" value="Genomic_DNA"/>
</dbReference>
<evidence type="ECO:0008006" key="4">
    <source>
        <dbReference type="Google" id="ProtNLM"/>
    </source>
</evidence>
<keyword evidence="1" id="KW-1133">Transmembrane helix</keyword>
<keyword evidence="1" id="KW-0812">Transmembrane</keyword>
<name>A0ABT3FXW8_9BACT</name>